<accession>A0A0F8YTT4</accession>
<protein>
    <submittedName>
        <fullName evidence="2">Uncharacterized protein</fullName>
    </submittedName>
</protein>
<name>A0A0F8YTT4_9ZZZZ</name>
<sequence>MKETVIDIKPKGSPPELTRGQKAAATRKANAAKKAEAAFKSPVREAAYQKPTALEKVEATERKLLEIADIIKLNMQELVDYAEKMHIDTYAKSKADLLVELGVTQRKGGKIYIRPQPSAEKLRYLIERHYAVPMNTVFPEDRFDDWLEIVALQPMAFNGADLSDKNQEIIHTLDVKNTCICGAKVVFGINPDNNDHYPIAMCPGVPGTIKRNGQPMEVQRCLGTDRFRKYILHPMPKGE</sequence>
<evidence type="ECO:0000256" key="1">
    <source>
        <dbReference type="SAM" id="MobiDB-lite"/>
    </source>
</evidence>
<comment type="caution">
    <text evidence="2">The sequence shown here is derived from an EMBL/GenBank/DDBJ whole genome shotgun (WGS) entry which is preliminary data.</text>
</comment>
<reference evidence="2" key="1">
    <citation type="journal article" date="2015" name="Nature">
        <title>Complex archaea that bridge the gap between prokaryotes and eukaryotes.</title>
        <authorList>
            <person name="Spang A."/>
            <person name="Saw J.H."/>
            <person name="Jorgensen S.L."/>
            <person name="Zaremba-Niedzwiedzka K."/>
            <person name="Martijn J."/>
            <person name="Lind A.E."/>
            <person name="van Eijk R."/>
            <person name="Schleper C."/>
            <person name="Guy L."/>
            <person name="Ettema T.J."/>
        </authorList>
    </citation>
    <scope>NUCLEOTIDE SEQUENCE</scope>
</reference>
<dbReference type="AlphaFoldDB" id="A0A0F8YTT4"/>
<feature type="region of interest" description="Disordered" evidence="1">
    <location>
        <begin position="1"/>
        <end position="24"/>
    </location>
</feature>
<gene>
    <name evidence="2" type="ORF">LCGC14_2855840</name>
</gene>
<evidence type="ECO:0000313" key="2">
    <source>
        <dbReference type="EMBL" id="KKK77215.1"/>
    </source>
</evidence>
<proteinExistence type="predicted"/>
<organism evidence="2">
    <name type="scientific">marine sediment metagenome</name>
    <dbReference type="NCBI Taxonomy" id="412755"/>
    <lineage>
        <taxon>unclassified sequences</taxon>
        <taxon>metagenomes</taxon>
        <taxon>ecological metagenomes</taxon>
    </lineage>
</organism>
<feature type="compositionally biased region" description="Basic and acidic residues" evidence="1">
    <location>
        <begin position="1"/>
        <end position="10"/>
    </location>
</feature>
<dbReference type="EMBL" id="LAZR01055060">
    <property type="protein sequence ID" value="KKK77215.1"/>
    <property type="molecule type" value="Genomic_DNA"/>
</dbReference>